<reference evidence="5" key="1">
    <citation type="submission" date="2016-06" db="UniProtKB">
        <authorList>
            <consortium name="WormBaseParasite"/>
        </authorList>
    </citation>
    <scope>IDENTIFICATION</scope>
</reference>
<evidence type="ECO:0000313" key="4">
    <source>
        <dbReference type="Proteomes" id="UP000271098"/>
    </source>
</evidence>
<dbReference type="InterPro" id="IPR013087">
    <property type="entry name" value="Znf_C2H2_type"/>
</dbReference>
<sequence length="104" mass="11109">MAPLPVLQCPSCAETYINPTDLMFHMAAHRQQMLQYQQMASSASGIASSSGGNPTRTIASNSNSRITRPGNSARSPQATCNLAFILSSIQNKDGLTDLIIRVPS</sequence>
<dbReference type="EMBL" id="UYRT01011180">
    <property type="protein sequence ID" value="VDK50297.1"/>
    <property type="molecule type" value="Genomic_DNA"/>
</dbReference>
<gene>
    <name evidence="3" type="ORF">GPUH_LOCUS5341</name>
</gene>
<proteinExistence type="predicted"/>
<evidence type="ECO:0000259" key="2">
    <source>
        <dbReference type="PROSITE" id="PS00028"/>
    </source>
</evidence>
<reference evidence="3 4" key="2">
    <citation type="submission" date="2018-11" db="EMBL/GenBank/DDBJ databases">
        <authorList>
            <consortium name="Pathogen Informatics"/>
        </authorList>
    </citation>
    <scope>NUCLEOTIDE SEQUENCE [LARGE SCALE GENOMIC DNA]</scope>
</reference>
<dbReference type="PROSITE" id="PS00028">
    <property type="entry name" value="ZINC_FINGER_C2H2_1"/>
    <property type="match status" value="1"/>
</dbReference>
<dbReference type="Proteomes" id="UP000271098">
    <property type="component" value="Unassembled WGS sequence"/>
</dbReference>
<evidence type="ECO:0000256" key="1">
    <source>
        <dbReference type="SAM" id="MobiDB-lite"/>
    </source>
</evidence>
<accession>A0A183D9F1</accession>
<dbReference type="AlphaFoldDB" id="A0A183D9F1"/>
<feature type="region of interest" description="Disordered" evidence="1">
    <location>
        <begin position="44"/>
        <end position="75"/>
    </location>
</feature>
<evidence type="ECO:0000313" key="3">
    <source>
        <dbReference type="EMBL" id="VDK50297.1"/>
    </source>
</evidence>
<protein>
    <submittedName>
        <fullName evidence="5">C2H2-type domain-containing protein</fullName>
    </submittedName>
</protein>
<dbReference type="WBParaSite" id="GPUH_0000534901-mRNA-1">
    <property type="protein sequence ID" value="GPUH_0000534901-mRNA-1"/>
    <property type="gene ID" value="GPUH_0000534901"/>
</dbReference>
<organism evidence="5">
    <name type="scientific">Gongylonema pulchrum</name>
    <dbReference type="NCBI Taxonomy" id="637853"/>
    <lineage>
        <taxon>Eukaryota</taxon>
        <taxon>Metazoa</taxon>
        <taxon>Ecdysozoa</taxon>
        <taxon>Nematoda</taxon>
        <taxon>Chromadorea</taxon>
        <taxon>Rhabditida</taxon>
        <taxon>Spirurina</taxon>
        <taxon>Spiruromorpha</taxon>
        <taxon>Spiruroidea</taxon>
        <taxon>Gongylonematidae</taxon>
        <taxon>Gongylonema</taxon>
    </lineage>
</organism>
<feature type="domain" description="C2H2-type" evidence="2">
    <location>
        <begin position="9"/>
        <end position="29"/>
    </location>
</feature>
<feature type="compositionally biased region" description="Polar residues" evidence="1">
    <location>
        <begin position="53"/>
        <end position="75"/>
    </location>
</feature>
<name>A0A183D9F1_9BILA</name>
<evidence type="ECO:0000313" key="5">
    <source>
        <dbReference type="WBParaSite" id="GPUH_0000534901-mRNA-1"/>
    </source>
</evidence>
<keyword evidence="4" id="KW-1185">Reference proteome</keyword>